<dbReference type="GO" id="GO:0009279">
    <property type="term" value="C:cell outer membrane"/>
    <property type="evidence" value="ECO:0007669"/>
    <property type="project" value="UniProtKB-SubCell"/>
</dbReference>
<dbReference type="Gene3D" id="3.30.1330.60">
    <property type="entry name" value="OmpA-like domain"/>
    <property type="match status" value="1"/>
</dbReference>
<dbReference type="SUPFAM" id="SSF103088">
    <property type="entry name" value="OmpA-like"/>
    <property type="match status" value="1"/>
</dbReference>
<dbReference type="CDD" id="cd07185">
    <property type="entry name" value="OmpA_C-like"/>
    <property type="match status" value="1"/>
</dbReference>
<evidence type="ECO:0000256" key="2">
    <source>
        <dbReference type="ARBA" id="ARBA00023136"/>
    </source>
</evidence>
<name>A0A382NK19_9ZZZZ</name>
<feature type="non-terminal residue" evidence="5">
    <location>
        <position position="366"/>
    </location>
</feature>
<gene>
    <name evidence="5" type="ORF">METZ01_LOCUS314403</name>
</gene>
<evidence type="ECO:0000256" key="1">
    <source>
        <dbReference type="ARBA" id="ARBA00004442"/>
    </source>
</evidence>
<evidence type="ECO:0000313" key="5">
    <source>
        <dbReference type="EMBL" id="SVC61549.1"/>
    </source>
</evidence>
<dbReference type="Pfam" id="PF00691">
    <property type="entry name" value="OmpA"/>
    <property type="match status" value="1"/>
</dbReference>
<reference evidence="5" key="1">
    <citation type="submission" date="2018-05" db="EMBL/GenBank/DDBJ databases">
        <authorList>
            <person name="Lanie J.A."/>
            <person name="Ng W.-L."/>
            <person name="Kazmierczak K.M."/>
            <person name="Andrzejewski T.M."/>
            <person name="Davidsen T.M."/>
            <person name="Wayne K.J."/>
            <person name="Tettelin H."/>
            <person name="Glass J.I."/>
            <person name="Rusch D."/>
            <person name="Podicherti R."/>
            <person name="Tsui H.-C.T."/>
            <person name="Winkler M.E."/>
        </authorList>
    </citation>
    <scope>NUCLEOTIDE SEQUENCE</scope>
</reference>
<dbReference type="InterPro" id="IPR006665">
    <property type="entry name" value="OmpA-like"/>
</dbReference>
<sequence>VTESLKEKVKNIRIVNTYYDTECQSPDCALDDVKNTDASHVFILSTEIDRLTTESVITFRNISYDRDSDEFQPDSEKDLNLLLDLLEDYPKMTIELQSHTDREGDADYNKDLSQRRVEKMKKWLEQNGIEPDRMLATGWGEAIPAVISKRESARYPYLRERFPLTQMFIGSLITEDQRAMADSLNRRTEVRIIDFPQKNQLKGILDIGLYSIDQDPAAFDSEISLPYVFGNFSHFFGVEKNLFPKTQEIVDEFIDILNIESCESANNTPVASDQLVPAGSDSVLYIMLSASDPDKDSLTYYISNFPSHGTLYQIKDDSIRGDEITDATYQVLSPEHKIIYVPDADSTLSDTLSFYVDDGQNFSELA</sequence>
<dbReference type="AlphaFoldDB" id="A0A382NK19"/>
<dbReference type="Pfam" id="PF16184">
    <property type="entry name" value="Cadherin_3"/>
    <property type="match status" value="1"/>
</dbReference>
<feature type="domain" description="OmpA-like" evidence="4">
    <location>
        <begin position="51"/>
        <end position="196"/>
    </location>
</feature>
<proteinExistence type="predicted"/>
<accession>A0A382NK19</accession>
<dbReference type="InterPro" id="IPR050330">
    <property type="entry name" value="Bact_OuterMem_StrucFunc"/>
</dbReference>
<comment type="subcellular location">
    <subcellularLocation>
        <location evidence="1">Cell outer membrane</location>
    </subcellularLocation>
</comment>
<dbReference type="InterPro" id="IPR006664">
    <property type="entry name" value="OMP_bac"/>
</dbReference>
<dbReference type="PRINTS" id="PR01021">
    <property type="entry name" value="OMPADOMAIN"/>
</dbReference>
<evidence type="ECO:0000256" key="3">
    <source>
        <dbReference type="ARBA" id="ARBA00023237"/>
    </source>
</evidence>
<protein>
    <recommendedName>
        <fullName evidence="4">OmpA-like domain-containing protein</fullName>
    </recommendedName>
</protein>
<dbReference type="PANTHER" id="PTHR30329:SF21">
    <property type="entry name" value="LIPOPROTEIN YIAD-RELATED"/>
    <property type="match status" value="1"/>
</dbReference>
<dbReference type="EMBL" id="UINC01101039">
    <property type="protein sequence ID" value="SVC61549.1"/>
    <property type="molecule type" value="Genomic_DNA"/>
</dbReference>
<feature type="non-terminal residue" evidence="5">
    <location>
        <position position="1"/>
    </location>
</feature>
<evidence type="ECO:0000259" key="4">
    <source>
        <dbReference type="PROSITE" id="PS51123"/>
    </source>
</evidence>
<dbReference type="PROSITE" id="PS51123">
    <property type="entry name" value="OMPA_2"/>
    <property type="match status" value="1"/>
</dbReference>
<dbReference type="InterPro" id="IPR036737">
    <property type="entry name" value="OmpA-like_sf"/>
</dbReference>
<organism evidence="5">
    <name type="scientific">marine metagenome</name>
    <dbReference type="NCBI Taxonomy" id="408172"/>
    <lineage>
        <taxon>unclassified sequences</taxon>
        <taxon>metagenomes</taxon>
        <taxon>ecological metagenomes</taxon>
    </lineage>
</organism>
<dbReference type="PANTHER" id="PTHR30329">
    <property type="entry name" value="STATOR ELEMENT OF FLAGELLAR MOTOR COMPLEX"/>
    <property type="match status" value="1"/>
</dbReference>
<keyword evidence="3" id="KW-0998">Cell outer membrane</keyword>
<keyword evidence="2" id="KW-0472">Membrane</keyword>